<organism evidence="2 3">
    <name type="scientific">Aspergillus granulosus</name>
    <dbReference type="NCBI Taxonomy" id="176169"/>
    <lineage>
        <taxon>Eukaryota</taxon>
        <taxon>Fungi</taxon>
        <taxon>Dikarya</taxon>
        <taxon>Ascomycota</taxon>
        <taxon>Pezizomycotina</taxon>
        <taxon>Eurotiomycetes</taxon>
        <taxon>Eurotiomycetidae</taxon>
        <taxon>Eurotiales</taxon>
        <taxon>Aspergillaceae</taxon>
        <taxon>Aspergillus</taxon>
        <taxon>Aspergillus subgen. Nidulantes</taxon>
    </lineage>
</organism>
<evidence type="ECO:0000313" key="2">
    <source>
        <dbReference type="EMBL" id="KAL2813526.1"/>
    </source>
</evidence>
<evidence type="ECO:0008006" key="4">
    <source>
        <dbReference type="Google" id="ProtNLM"/>
    </source>
</evidence>
<dbReference type="EMBL" id="JBFXLT010000039">
    <property type="protein sequence ID" value="KAL2813526.1"/>
    <property type="molecule type" value="Genomic_DNA"/>
</dbReference>
<dbReference type="Proteomes" id="UP001610334">
    <property type="component" value="Unassembled WGS sequence"/>
</dbReference>
<proteinExistence type="predicted"/>
<feature type="chain" id="PRO_5046503107" description="Secreted protein" evidence="1">
    <location>
        <begin position="22"/>
        <end position="59"/>
    </location>
</feature>
<comment type="caution">
    <text evidence="2">The sequence shown here is derived from an EMBL/GenBank/DDBJ whole genome shotgun (WGS) entry which is preliminary data.</text>
</comment>
<feature type="signal peptide" evidence="1">
    <location>
        <begin position="1"/>
        <end position="21"/>
    </location>
</feature>
<accession>A0ABR4HDG4</accession>
<gene>
    <name evidence="2" type="ORF">BJX63DRAFT_393985</name>
</gene>
<reference evidence="2 3" key="1">
    <citation type="submission" date="2024-07" db="EMBL/GenBank/DDBJ databases">
        <title>Section-level genome sequencing and comparative genomics of Aspergillus sections Usti and Cavernicolus.</title>
        <authorList>
            <consortium name="Lawrence Berkeley National Laboratory"/>
            <person name="Nybo J.L."/>
            <person name="Vesth T.C."/>
            <person name="Theobald S."/>
            <person name="Frisvad J.C."/>
            <person name="Larsen T.O."/>
            <person name="Kjaerboelling I."/>
            <person name="Rothschild-Mancinelli K."/>
            <person name="Lyhne E.K."/>
            <person name="Kogle M.E."/>
            <person name="Barry K."/>
            <person name="Clum A."/>
            <person name="Na H."/>
            <person name="Ledsgaard L."/>
            <person name="Lin J."/>
            <person name="Lipzen A."/>
            <person name="Kuo A."/>
            <person name="Riley R."/>
            <person name="Mondo S."/>
            <person name="Labutti K."/>
            <person name="Haridas S."/>
            <person name="Pangalinan J."/>
            <person name="Salamov A.A."/>
            <person name="Simmons B.A."/>
            <person name="Magnuson J.K."/>
            <person name="Chen J."/>
            <person name="Drula E."/>
            <person name="Henrissat B."/>
            <person name="Wiebenga A."/>
            <person name="Lubbers R.J."/>
            <person name="Gomes A.C."/>
            <person name="Makela M.R."/>
            <person name="Stajich J."/>
            <person name="Grigoriev I.V."/>
            <person name="Mortensen U.H."/>
            <person name="De Vries R.P."/>
            <person name="Baker S.E."/>
            <person name="Andersen M.R."/>
        </authorList>
    </citation>
    <scope>NUCLEOTIDE SEQUENCE [LARGE SCALE GENOMIC DNA]</scope>
    <source>
        <strain evidence="2 3">CBS 588.65</strain>
    </source>
</reference>
<evidence type="ECO:0000313" key="3">
    <source>
        <dbReference type="Proteomes" id="UP001610334"/>
    </source>
</evidence>
<protein>
    <recommendedName>
        <fullName evidence="4">Secreted protein</fullName>
    </recommendedName>
</protein>
<sequence length="59" mass="6319">MLASAPLWAATAGLWLASTNARLRTQNPPALPRFQLCFSPPSGVVIETLAQQILLESLS</sequence>
<keyword evidence="1" id="KW-0732">Signal</keyword>
<keyword evidence="3" id="KW-1185">Reference proteome</keyword>
<evidence type="ECO:0000256" key="1">
    <source>
        <dbReference type="SAM" id="SignalP"/>
    </source>
</evidence>
<name>A0ABR4HDG4_9EURO</name>